<feature type="compositionally biased region" description="Low complexity" evidence="1">
    <location>
        <begin position="322"/>
        <end position="331"/>
    </location>
</feature>
<dbReference type="EMBL" id="CAKOGP040001112">
    <property type="protein sequence ID" value="CAJ1942008.1"/>
    <property type="molecule type" value="Genomic_DNA"/>
</dbReference>
<organism evidence="3 4">
    <name type="scientific">Cylindrotheca closterium</name>
    <dbReference type="NCBI Taxonomy" id="2856"/>
    <lineage>
        <taxon>Eukaryota</taxon>
        <taxon>Sar</taxon>
        <taxon>Stramenopiles</taxon>
        <taxon>Ochrophyta</taxon>
        <taxon>Bacillariophyta</taxon>
        <taxon>Bacillariophyceae</taxon>
        <taxon>Bacillariophycidae</taxon>
        <taxon>Bacillariales</taxon>
        <taxon>Bacillariaceae</taxon>
        <taxon>Cylindrotheca</taxon>
    </lineage>
</organism>
<accession>A0AAD2FIH4</accession>
<keyword evidence="2" id="KW-0812">Transmembrane</keyword>
<keyword evidence="4" id="KW-1185">Reference proteome</keyword>
<comment type="caution">
    <text evidence="3">The sequence shown here is derived from an EMBL/GenBank/DDBJ whole genome shotgun (WGS) entry which is preliminary data.</text>
</comment>
<keyword evidence="2" id="KW-0472">Membrane</keyword>
<dbReference type="AlphaFoldDB" id="A0AAD2FIH4"/>
<proteinExistence type="predicted"/>
<protein>
    <submittedName>
        <fullName evidence="3">Uncharacterized protein</fullName>
    </submittedName>
</protein>
<evidence type="ECO:0000313" key="3">
    <source>
        <dbReference type="EMBL" id="CAJ1942008.1"/>
    </source>
</evidence>
<feature type="region of interest" description="Disordered" evidence="1">
    <location>
        <begin position="322"/>
        <end position="343"/>
    </location>
</feature>
<dbReference type="Proteomes" id="UP001295423">
    <property type="component" value="Unassembled WGS sequence"/>
</dbReference>
<evidence type="ECO:0000256" key="2">
    <source>
        <dbReference type="SAM" id="Phobius"/>
    </source>
</evidence>
<sequence>MKHHHQQHPRGRALLRTRSRGGDEGRYLQGEGNNNKNNNQDDAPLPTPPPTLFAPTMAPTKSATVTNRLFQGSLSLEWSLLLLTNDDDDDVGEGSASSMISNGVDELKNWIATDFLCRQDSIWLTTDMKDLDSDCQATLRRRTQEDASVPPTTTSGQPFYPYRTILWNDPKVLESRETLAATNAEYTVWTIEYPVYSYANFSNEKEKAEGKLQERLNQRIENGNMAWEDGILAVVGNEMEVFLPTSGNHYWRGNDHFMLDLGPIMITPLQAIGAVIILLQTIGLIILHIFVKPVLADKVRKKKLEKQQLLVYVPTKQYSIGSQQLQRSSSGRSHRSQSSRTQSYTKRDFIPNNIAILEGKERSSVCSSTGGYPVPY</sequence>
<evidence type="ECO:0000313" key="4">
    <source>
        <dbReference type="Proteomes" id="UP001295423"/>
    </source>
</evidence>
<name>A0AAD2FIH4_9STRA</name>
<keyword evidence="2" id="KW-1133">Transmembrane helix</keyword>
<feature type="transmembrane region" description="Helical" evidence="2">
    <location>
        <begin position="271"/>
        <end position="291"/>
    </location>
</feature>
<feature type="region of interest" description="Disordered" evidence="1">
    <location>
        <begin position="1"/>
        <end position="57"/>
    </location>
</feature>
<feature type="compositionally biased region" description="Basic residues" evidence="1">
    <location>
        <begin position="1"/>
        <end position="19"/>
    </location>
</feature>
<gene>
    <name evidence="3" type="ORF">CYCCA115_LOCUS7732</name>
</gene>
<reference evidence="3" key="1">
    <citation type="submission" date="2023-08" db="EMBL/GenBank/DDBJ databases">
        <authorList>
            <person name="Audoor S."/>
            <person name="Bilcke G."/>
        </authorList>
    </citation>
    <scope>NUCLEOTIDE SEQUENCE</scope>
</reference>
<evidence type="ECO:0000256" key="1">
    <source>
        <dbReference type="SAM" id="MobiDB-lite"/>
    </source>
</evidence>